<dbReference type="InterPro" id="IPR001202">
    <property type="entry name" value="WW_dom"/>
</dbReference>
<dbReference type="AlphaFoldDB" id="A0A5C3LDD1"/>
<evidence type="ECO:0000256" key="1">
    <source>
        <dbReference type="SAM" id="MobiDB-lite"/>
    </source>
</evidence>
<feature type="region of interest" description="Disordered" evidence="1">
    <location>
        <begin position="186"/>
        <end position="423"/>
    </location>
</feature>
<feature type="region of interest" description="Disordered" evidence="1">
    <location>
        <begin position="30"/>
        <end position="84"/>
    </location>
</feature>
<proteinExistence type="predicted"/>
<feature type="compositionally biased region" description="Polar residues" evidence="1">
    <location>
        <begin position="206"/>
        <end position="258"/>
    </location>
</feature>
<dbReference type="PROSITE" id="PS50020">
    <property type="entry name" value="WW_DOMAIN_2"/>
    <property type="match status" value="1"/>
</dbReference>
<dbReference type="CDD" id="cd00201">
    <property type="entry name" value="WW"/>
    <property type="match status" value="1"/>
</dbReference>
<protein>
    <recommendedName>
        <fullName evidence="2">WW domain-containing protein</fullName>
    </recommendedName>
</protein>
<evidence type="ECO:0000313" key="3">
    <source>
        <dbReference type="EMBL" id="TFK30662.1"/>
    </source>
</evidence>
<feature type="compositionally biased region" description="Polar residues" evidence="1">
    <location>
        <begin position="649"/>
        <end position="674"/>
    </location>
</feature>
<feature type="compositionally biased region" description="Polar residues" evidence="1">
    <location>
        <begin position="276"/>
        <end position="308"/>
    </location>
</feature>
<organism evidence="3 4">
    <name type="scientific">Coprinopsis marcescibilis</name>
    <name type="common">Agaric fungus</name>
    <name type="synonym">Psathyrella marcescibilis</name>
    <dbReference type="NCBI Taxonomy" id="230819"/>
    <lineage>
        <taxon>Eukaryota</taxon>
        <taxon>Fungi</taxon>
        <taxon>Dikarya</taxon>
        <taxon>Basidiomycota</taxon>
        <taxon>Agaricomycotina</taxon>
        <taxon>Agaricomycetes</taxon>
        <taxon>Agaricomycetidae</taxon>
        <taxon>Agaricales</taxon>
        <taxon>Agaricineae</taxon>
        <taxon>Psathyrellaceae</taxon>
        <taxon>Coprinopsis</taxon>
    </lineage>
</organism>
<feature type="domain" description="WW" evidence="2">
    <location>
        <begin position="6"/>
        <end position="30"/>
    </location>
</feature>
<feature type="compositionally biased region" description="Polar residues" evidence="1">
    <location>
        <begin position="487"/>
        <end position="498"/>
    </location>
</feature>
<accession>A0A5C3LDD1</accession>
<feature type="region of interest" description="Disordered" evidence="1">
    <location>
        <begin position="736"/>
        <end position="760"/>
    </location>
</feature>
<gene>
    <name evidence="3" type="ORF">FA15DRAFT_751674</name>
</gene>
<feature type="region of interest" description="Disordered" evidence="1">
    <location>
        <begin position="487"/>
        <end position="543"/>
    </location>
</feature>
<feature type="compositionally biased region" description="Polar residues" evidence="1">
    <location>
        <begin position="782"/>
        <end position="821"/>
    </location>
</feature>
<dbReference type="Proteomes" id="UP000307440">
    <property type="component" value="Unassembled WGS sequence"/>
</dbReference>
<dbReference type="SUPFAM" id="SSF51045">
    <property type="entry name" value="WW domain"/>
    <property type="match status" value="1"/>
</dbReference>
<feature type="compositionally biased region" description="Polar residues" evidence="1">
    <location>
        <begin position="315"/>
        <end position="330"/>
    </location>
</feature>
<dbReference type="InterPro" id="IPR036020">
    <property type="entry name" value="WW_dom_sf"/>
</dbReference>
<dbReference type="EMBL" id="ML210146">
    <property type="protein sequence ID" value="TFK30662.1"/>
    <property type="molecule type" value="Genomic_DNA"/>
</dbReference>
<feature type="compositionally biased region" description="Low complexity" evidence="1">
    <location>
        <begin position="380"/>
        <end position="397"/>
    </location>
</feature>
<evidence type="ECO:0000313" key="4">
    <source>
        <dbReference type="Proteomes" id="UP000307440"/>
    </source>
</evidence>
<feature type="region of interest" description="Disordered" evidence="1">
    <location>
        <begin position="571"/>
        <end position="719"/>
    </location>
</feature>
<feature type="compositionally biased region" description="Low complexity" evidence="1">
    <location>
        <begin position="689"/>
        <end position="702"/>
    </location>
</feature>
<feature type="region of interest" description="Disordered" evidence="1">
    <location>
        <begin position="782"/>
        <end position="839"/>
    </location>
</feature>
<sequence>MNYQGRPLPNGWVEHFDQHNQPYYVNLNTRPPTISSTHPGDILPPSHNVPPTCNAPPTHNLHSRGPAKTPFGQAETRTHQPRQPSYAQQLYANAMSSVKRPGSSSGPTSPTIKANINTAVPLQTQAVPTPSQSSSPSISPNITAAPRFFNNVANQGHVSRSPSYDPPGLEQLPISFQNINLNNQGQQTSQVSAFSPPAQNFLGRSRGSSESQQTFQTVTPPVRQQSSAPSTGITSVPHSPPSRQTQPLGLQASGQTQPHAHARAQVSQSPPVQQPYNATSMYIDSPLSTSPSYLQSQANNDSLTSTPSYFHPMNGRTTSGPSPAQTSGVNSAPAETPSAATPSSPPVQFPQGSVQSFHPGYPPSHAPTSRPPSRHSTVASTFSDRSTQSQRSSTTETIPNALGSESGVGSSRPPKGSPRQPNVLRKKNQVAPFAPHQIYSLSRVGQTQDFDPAVLYAESSTTTLTTTSSISQPSQYSLPTYRDSQVVSTQAHSSSTSGPVHLFWSEDDLPEPVPITGQHTAEPPQTDGAAQPQPKPKKNKLRKAGSAFALTHATHSTATLGSIQTGFSRSVLEKEERTPVNARVSGASGSKSHVPDPSNRQTVHETQVWVGPRPLPQVQTSARAPAIAQQPPVPKSNLPAQFSAHPPYRTTQQPQIPNLPAQFSPSEPTQQPQIPNLPVRLSGHSPSGTTQQPQIPTTTPTTDSHQYNNTVPASNNAQSQPVAQYAAYNSYTNHQSFNVGEISPPPQYQANTWPTNTAPATSQQEDFTAIMAQMQVFGSANSVQSTQTPANPAQMNASPVSVPMNQPQNPVNSSSPTSMHYGSNAQHHAASPSSPAQTMPAGMMAPHVSAPVQNIPQHQIQQGTNNWKPPGAQNILAQAMNQALSAQLQNSNVGQRPTFSPLQAQTNKLLSSVIKGATEAVVESTLTAGANYLISGESSALFEALGAGEVAAGLEFEF</sequence>
<dbReference type="Gene3D" id="2.20.70.10">
    <property type="match status" value="1"/>
</dbReference>
<keyword evidence="4" id="KW-1185">Reference proteome</keyword>
<feature type="compositionally biased region" description="Polar residues" evidence="1">
    <location>
        <begin position="703"/>
        <end position="719"/>
    </location>
</feature>
<dbReference type="SMART" id="SM00456">
    <property type="entry name" value="WW"/>
    <property type="match status" value="1"/>
</dbReference>
<dbReference type="OrthoDB" id="2367685at2759"/>
<feature type="compositionally biased region" description="Low complexity" evidence="1">
    <location>
        <begin position="265"/>
        <end position="275"/>
    </location>
</feature>
<name>A0A5C3LDD1_COPMA</name>
<feature type="compositionally biased region" description="Low complexity" evidence="1">
    <location>
        <begin position="823"/>
        <end position="837"/>
    </location>
</feature>
<feature type="compositionally biased region" description="Low complexity" evidence="1">
    <location>
        <begin position="331"/>
        <end position="342"/>
    </location>
</feature>
<evidence type="ECO:0000259" key="2">
    <source>
        <dbReference type="PROSITE" id="PS50020"/>
    </source>
</evidence>
<reference evidence="3 4" key="1">
    <citation type="journal article" date="2019" name="Nat. Ecol. Evol.">
        <title>Megaphylogeny resolves global patterns of mushroom evolution.</title>
        <authorList>
            <person name="Varga T."/>
            <person name="Krizsan K."/>
            <person name="Foldi C."/>
            <person name="Dima B."/>
            <person name="Sanchez-Garcia M."/>
            <person name="Sanchez-Ramirez S."/>
            <person name="Szollosi G.J."/>
            <person name="Szarkandi J.G."/>
            <person name="Papp V."/>
            <person name="Albert L."/>
            <person name="Andreopoulos W."/>
            <person name="Angelini C."/>
            <person name="Antonin V."/>
            <person name="Barry K.W."/>
            <person name="Bougher N.L."/>
            <person name="Buchanan P."/>
            <person name="Buyck B."/>
            <person name="Bense V."/>
            <person name="Catcheside P."/>
            <person name="Chovatia M."/>
            <person name="Cooper J."/>
            <person name="Damon W."/>
            <person name="Desjardin D."/>
            <person name="Finy P."/>
            <person name="Geml J."/>
            <person name="Haridas S."/>
            <person name="Hughes K."/>
            <person name="Justo A."/>
            <person name="Karasinski D."/>
            <person name="Kautmanova I."/>
            <person name="Kiss B."/>
            <person name="Kocsube S."/>
            <person name="Kotiranta H."/>
            <person name="LaButti K.M."/>
            <person name="Lechner B.E."/>
            <person name="Liimatainen K."/>
            <person name="Lipzen A."/>
            <person name="Lukacs Z."/>
            <person name="Mihaltcheva S."/>
            <person name="Morgado L.N."/>
            <person name="Niskanen T."/>
            <person name="Noordeloos M.E."/>
            <person name="Ohm R.A."/>
            <person name="Ortiz-Santana B."/>
            <person name="Ovrebo C."/>
            <person name="Racz N."/>
            <person name="Riley R."/>
            <person name="Savchenko A."/>
            <person name="Shiryaev A."/>
            <person name="Soop K."/>
            <person name="Spirin V."/>
            <person name="Szebenyi C."/>
            <person name="Tomsovsky M."/>
            <person name="Tulloss R.E."/>
            <person name="Uehling J."/>
            <person name="Grigoriev I.V."/>
            <person name="Vagvolgyi C."/>
            <person name="Papp T."/>
            <person name="Martin F.M."/>
            <person name="Miettinen O."/>
            <person name="Hibbett D.S."/>
            <person name="Nagy L.G."/>
        </authorList>
    </citation>
    <scope>NUCLEOTIDE SEQUENCE [LARGE SCALE GENOMIC DNA]</scope>
    <source>
        <strain evidence="3 4">CBS 121175</strain>
    </source>
</reference>
<feature type="compositionally biased region" description="Low complexity" evidence="1">
    <location>
        <begin position="750"/>
        <end position="760"/>
    </location>
</feature>